<evidence type="ECO:0000256" key="2">
    <source>
        <dbReference type="ARBA" id="ARBA00022900"/>
    </source>
</evidence>
<keyword evidence="3" id="KW-1015">Disulfide bond</keyword>
<evidence type="ECO:0000256" key="6">
    <source>
        <dbReference type="SAM" id="SignalP"/>
    </source>
</evidence>
<evidence type="ECO:0000256" key="1">
    <source>
        <dbReference type="ARBA" id="ARBA00022690"/>
    </source>
</evidence>
<evidence type="ECO:0000256" key="3">
    <source>
        <dbReference type="ARBA" id="ARBA00023157"/>
    </source>
</evidence>
<dbReference type="SMART" id="SM00131">
    <property type="entry name" value="KU"/>
    <property type="match status" value="1"/>
</dbReference>
<keyword evidence="9" id="KW-1185">Reference proteome</keyword>
<comment type="function">
    <text evidence="5">Serine protease inhibitor that inhibits trypsin at a molar ratio of 1:1.</text>
</comment>
<proteinExistence type="inferred from homology"/>
<organism evidence="8 9">
    <name type="scientific">Necator americanus</name>
    <name type="common">Human hookworm</name>
    <dbReference type="NCBI Taxonomy" id="51031"/>
    <lineage>
        <taxon>Eukaryota</taxon>
        <taxon>Metazoa</taxon>
        <taxon>Ecdysozoa</taxon>
        <taxon>Nematoda</taxon>
        <taxon>Chromadorea</taxon>
        <taxon>Rhabditida</taxon>
        <taxon>Rhabditina</taxon>
        <taxon>Rhabditomorpha</taxon>
        <taxon>Strongyloidea</taxon>
        <taxon>Ancylostomatidae</taxon>
        <taxon>Bunostominae</taxon>
        <taxon>Necator</taxon>
    </lineage>
</organism>
<dbReference type="SUPFAM" id="SSF57362">
    <property type="entry name" value="BPTI-like"/>
    <property type="match status" value="1"/>
</dbReference>
<evidence type="ECO:0000259" key="7">
    <source>
        <dbReference type="PROSITE" id="PS50279"/>
    </source>
</evidence>
<dbReference type="PANTHER" id="PTHR47247">
    <property type="entry name" value="KUNITZ-TYPE PROTEASE INHIBITOR 2"/>
    <property type="match status" value="1"/>
</dbReference>
<dbReference type="EMBL" id="JAVFWL010000004">
    <property type="protein sequence ID" value="KAK6749794.1"/>
    <property type="molecule type" value="Genomic_DNA"/>
</dbReference>
<protein>
    <recommendedName>
        <fullName evidence="7">BPTI/Kunitz inhibitor domain-containing protein</fullName>
    </recommendedName>
</protein>
<dbReference type="Proteomes" id="UP001303046">
    <property type="component" value="Unassembled WGS sequence"/>
</dbReference>
<dbReference type="PROSITE" id="PS00280">
    <property type="entry name" value="BPTI_KUNITZ_1"/>
    <property type="match status" value="1"/>
</dbReference>
<dbReference type="PRINTS" id="PR00759">
    <property type="entry name" value="BASICPTASE"/>
</dbReference>
<gene>
    <name evidence="8" type="primary">Necator_chrIV.g15335</name>
    <name evidence="8" type="ORF">RB195_002040</name>
</gene>
<sequence>MRLLLFVFALIDIVFSLDKLCEEELVKGPCRASFRKYGYSMKEKACIQFIYGGCQGNDNNFETIEECKKKCEEAETATEKKKET</sequence>
<reference evidence="8 9" key="1">
    <citation type="submission" date="2023-08" db="EMBL/GenBank/DDBJ databases">
        <title>A Necator americanus chromosomal reference genome.</title>
        <authorList>
            <person name="Ilik V."/>
            <person name="Petrzelkova K.J."/>
            <person name="Pardy F."/>
            <person name="Fuh T."/>
            <person name="Niatou-Singa F.S."/>
            <person name="Gouil Q."/>
            <person name="Baker L."/>
            <person name="Ritchie M.E."/>
            <person name="Jex A.R."/>
            <person name="Gazzola D."/>
            <person name="Li H."/>
            <person name="Toshio Fujiwara R."/>
            <person name="Zhan B."/>
            <person name="Aroian R.V."/>
            <person name="Pafco B."/>
            <person name="Schwarz E.M."/>
        </authorList>
    </citation>
    <scope>NUCLEOTIDE SEQUENCE [LARGE SCALE GENOMIC DNA]</scope>
    <source>
        <strain evidence="8 9">Aroian</strain>
        <tissue evidence="8">Whole animal</tissue>
    </source>
</reference>
<dbReference type="Pfam" id="PF00014">
    <property type="entry name" value="Kunitz_BPTI"/>
    <property type="match status" value="1"/>
</dbReference>
<dbReference type="InterPro" id="IPR002223">
    <property type="entry name" value="Kunitz_BPTI"/>
</dbReference>
<keyword evidence="1" id="KW-0646">Protease inhibitor</keyword>
<accession>A0ABR1DH43</accession>
<feature type="chain" id="PRO_5045830087" description="BPTI/Kunitz inhibitor domain-containing protein" evidence="6">
    <location>
        <begin position="17"/>
        <end position="84"/>
    </location>
</feature>
<keyword evidence="2" id="KW-0722">Serine protease inhibitor</keyword>
<evidence type="ECO:0000256" key="4">
    <source>
        <dbReference type="ARBA" id="ARBA00049646"/>
    </source>
</evidence>
<feature type="signal peptide" evidence="6">
    <location>
        <begin position="1"/>
        <end position="16"/>
    </location>
</feature>
<feature type="domain" description="BPTI/Kunitz inhibitor" evidence="7">
    <location>
        <begin position="21"/>
        <end position="71"/>
    </location>
</feature>
<name>A0ABR1DH43_NECAM</name>
<dbReference type="Gene3D" id="4.10.410.10">
    <property type="entry name" value="Pancreatic trypsin inhibitor Kunitz domain"/>
    <property type="match status" value="1"/>
</dbReference>
<comment type="similarity">
    <text evidence="4">Belongs to the venom Kunitz-type family. 01 (intermediate) subfamily.</text>
</comment>
<evidence type="ECO:0000256" key="5">
    <source>
        <dbReference type="ARBA" id="ARBA00093388"/>
    </source>
</evidence>
<evidence type="ECO:0000313" key="9">
    <source>
        <dbReference type="Proteomes" id="UP001303046"/>
    </source>
</evidence>
<dbReference type="InterPro" id="IPR020901">
    <property type="entry name" value="Prtase_inh_Kunz-CS"/>
</dbReference>
<comment type="caution">
    <text evidence="8">The sequence shown here is derived from an EMBL/GenBank/DDBJ whole genome shotgun (WGS) entry which is preliminary data.</text>
</comment>
<dbReference type="CDD" id="cd00109">
    <property type="entry name" value="Kunitz-type"/>
    <property type="match status" value="1"/>
</dbReference>
<dbReference type="InterPro" id="IPR036880">
    <property type="entry name" value="Kunitz_BPTI_sf"/>
</dbReference>
<keyword evidence="6" id="KW-0732">Signal</keyword>
<dbReference type="PANTHER" id="PTHR47247:SF1">
    <property type="entry name" value="KUNITZ-TYPE PROTEASE INHIBITOR 2"/>
    <property type="match status" value="1"/>
</dbReference>
<dbReference type="PROSITE" id="PS50279">
    <property type="entry name" value="BPTI_KUNITZ_2"/>
    <property type="match status" value="1"/>
</dbReference>
<evidence type="ECO:0000313" key="8">
    <source>
        <dbReference type="EMBL" id="KAK6749794.1"/>
    </source>
</evidence>